<gene>
    <name evidence="1" type="ORF">F0238_12555</name>
</gene>
<name>A0AAP7DD62_9VIBR</name>
<evidence type="ECO:0000313" key="1">
    <source>
        <dbReference type="EMBL" id="NOJ23559.1"/>
    </source>
</evidence>
<dbReference type="EMBL" id="VTXP01000005">
    <property type="protein sequence ID" value="NOJ23559.1"/>
    <property type="molecule type" value="Genomic_DNA"/>
</dbReference>
<proteinExistence type="predicted"/>
<sequence>MQRAAEILGTSTVFQPNVNNNKVNNKGENRFSSLLEEKGGSAPKENKQSHSNDIYERIVYNKVVTDSRSKKAQNRLSIANGQYFQSLIASGAFVNQPTRVVLETKSREAFYSDSLKAHDKHKAHGLTALENVAQVKLSQTSSHLDLSKAIEFKHSRQDRAKSSAYSIATKSSLYQSRDFALVLVKVVTHKETLKVYLRDYRGSLSEAKISQLPEKLSQLFGGDIEIKHNGLFRRISGSTTHRWS</sequence>
<organism evidence="1 2">
    <name type="scientific">Vibrio coralliilyticus</name>
    <dbReference type="NCBI Taxonomy" id="190893"/>
    <lineage>
        <taxon>Bacteria</taxon>
        <taxon>Pseudomonadati</taxon>
        <taxon>Pseudomonadota</taxon>
        <taxon>Gammaproteobacteria</taxon>
        <taxon>Vibrionales</taxon>
        <taxon>Vibrionaceae</taxon>
        <taxon>Vibrio</taxon>
    </lineage>
</organism>
<evidence type="ECO:0000313" key="2">
    <source>
        <dbReference type="Proteomes" id="UP000576645"/>
    </source>
</evidence>
<dbReference type="AlphaFoldDB" id="A0AAP7DD62"/>
<comment type="caution">
    <text evidence="1">The sequence shown here is derived from an EMBL/GenBank/DDBJ whole genome shotgun (WGS) entry which is preliminary data.</text>
</comment>
<accession>A0AAP7DD62</accession>
<dbReference type="Proteomes" id="UP000576645">
    <property type="component" value="Unassembled WGS sequence"/>
</dbReference>
<dbReference type="RefSeq" id="WP_171352795.1">
    <property type="nucleotide sequence ID" value="NZ_VTXP01000005.1"/>
</dbReference>
<protein>
    <submittedName>
        <fullName evidence="1">Uncharacterized protein</fullName>
    </submittedName>
</protein>
<reference evidence="1 2" key="1">
    <citation type="submission" date="2019-09" db="EMBL/GenBank/DDBJ databases">
        <title>Draft genome sequencing and comparative genomics of hatchery-associated Vibrios.</title>
        <authorList>
            <person name="Kehlet-Delgado H."/>
            <person name="Mueller R.S."/>
        </authorList>
    </citation>
    <scope>NUCLEOTIDE SEQUENCE [LARGE SCALE GENOMIC DNA]</scope>
    <source>
        <strain evidence="1 2">09-121-3</strain>
    </source>
</reference>